<evidence type="ECO:0000313" key="6">
    <source>
        <dbReference type="EMBL" id="OKL35591.1"/>
    </source>
</evidence>
<gene>
    <name evidence="6" type="ORF">BLL40_14440</name>
</gene>
<feature type="transmembrane region" description="Helical" evidence="5">
    <location>
        <begin position="108"/>
        <end position="129"/>
    </location>
</feature>
<evidence type="ECO:0000256" key="5">
    <source>
        <dbReference type="SAM" id="Phobius"/>
    </source>
</evidence>
<feature type="transmembrane region" description="Helical" evidence="5">
    <location>
        <begin position="136"/>
        <end position="157"/>
    </location>
</feature>
<keyword evidence="2 5" id="KW-0812">Transmembrane</keyword>
<dbReference type="Proteomes" id="UP000186524">
    <property type="component" value="Unassembled WGS sequence"/>
</dbReference>
<feature type="transmembrane region" description="Helical" evidence="5">
    <location>
        <begin position="163"/>
        <end position="181"/>
    </location>
</feature>
<evidence type="ECO:0000256" key="2">
    <source>
        <dbReference type="ARBA" id="ARBA00022692"/>
    </source>
</evidence>
<keyword evidence="1" id="KW-1003">Cell membrane</keyword>
<name>A0A1Q5P071_9BACI</name>
<keyword evidence="3 5" id="KW-1133">Transmembrane helix</keyword>
<accession>A0A1Q5P071</accession>
<keyword evidence="7" id="KW-1185">Reference proteome</keyword>
<comment type="caution">
    <text evidence="6">The sequence shown here is derived from an EMBL/GenBank/DDBJ whole genome shotgun (WGS) entry which is preliminary data.</text>
</comment>
<reference evidence="6 7" key="1">
    <citation type="submission" date="2016-12" db="EMBL/GenBank/DDBJ databases">
        <title>Domibacillus sp. SAOS 44 whole genome sequencing.</title>
        <authorList>
            <person name="Verma A."/>
            <person name="Krishnamurthi S."/>
        </authorList>
    </citation>
    <scope>NUCLEOTIDE SEQUENCE [LARGE SCALE GENOMIC DNA]</scope>
    <source>
        <strain evidence="6 7">SAOS 44</strain>
    </source>
</reference>
<protein>
    <submittedName>
        <fullName evidence="6">Sporulation membrane protein YtaF</fullName>
    </submittedName>
</protein>
<evidence type="ECO:0000256" key="3">
    <source>
        <dbReference type="ARBA" id="ARBA00022989"/>
    </source>
</evidence>
<dbReference type="OrthoDB" id="1679205at2"/>
<evidence type="ECO:0000256" key="1">
    <source>
        <dbReference type="ARBA" id="ARBA00022475"/>
    </source>
</evidence>
<dbReference type="EMBL" id="MRWQ01000015">
    <property type="protein sequence ID" value="OKL35591.1"/>
    <property type="molecule type" value="Genomic_DNA"/>
</dbReference>
<dbReference type="PANTHER" id="PTHR35529:SF2">
    <property type="entry name" value="SPORULATION PROTEIN YTAF-RELATED"/>
    <property type="match status" value="1"/>
</dbReference>
<proteinExistence type="predicted"/>
<evidence type="ECO:0000313" key="7">
    <source>
        <dbReference type="Proteomes" id="UP000186524"/>
    </source>
</evidence>
<evidence type="ECO:0000256" key="4">
    <source>
        <dbReference type="ARBA" id="ARBA00023136"/>
    </source>
</evidence>
<feature type="transmembrane region" description="Helical" evidence="5">
    <location>
        <begin position="66"/>
        <end position="88"/>
    </location>
</feature>
<feature type="transmembrane region" description="Helical" evidence="5">
    <location>
        <begin position="36"/>
        <end position="54"/>
    </location>
</feature>
<dbReference type="PANTHER" id="PTHR35529">
    <property type="entry name" value="MANGANESE EFFLUX PUMP MNTP-RELATED"/>
    <property type="match status" value="1"/>
</dbReference>
<dbReference type="STRING" id="1714354.BLL40_14440"/>
<dbReference type="AlphaFoldDB" id="A0A1Q5P071"/>
<dbReference type="RefSeq" id="WP_073712573.1">
    <property type="nucleotide sequence ID" value="NZ_MRWQ01000015.1"/>
</dbReference>
<dbReference type="InterPro" id="IPR003810">
    <property type="entry name" value="Mntp/YtaF"/>
</dbReference>
<organism evidence="6 7">
    <name type="scientific">Domibacillus mangrovi</name>
    <dbReference type="NCBI Taxonomy" id="1714354"/>
    <lineage>
        <taxon>Bacteria</taxon>
        <taxon>Bacillati</taxon>
        <taxon>Bacillota</taxon>
        <taxon>Bacilli</taxon>
        <taxon>Bacillales</taxon>
        <taxon>Bacillaceae</taxon>
        <taxon>Domibacillus</taxon>
    </lineage>
</organism>
<keyword evidence="4 5" id="KW-0472">Membrane</keyword>
<dbReference type="Pfam" id="PF02659">
    <property type="entry name" value="Mntp"/>
    <property type="match status" value="2"/>
</dbReference>
<sequence>MNISFSILLLAAAVSLDSFSVGLSYGLKNMKVPVKSIVIIALCSAFSLLIAMILGEMIQPLLPPYIANRIGGIIFILIGGWALFQFFRQKGPIDADFDRSGTITGLEAVVLGFALSLDSFGAGIAAAIIGYPPVTLAVFIAVMSFLFLTAGLNIGRIFSHLGWVKRVSFLPGVLLVLIGILKIR</sequence>